<keyword evidence="6" id="KW-0732">Signal</keyword>
<reference evidence="8 9" key="1">
    <citation type="submission" date="2024-08" db="EMBL/GenBank/DDBJ databases">
        <authorList>
            <person name="Cucini C."/>
            <person name="Frati F."/>
        </authorList>
    </citation>
    <scope>NUCLEOTIDE SEQUENCE [LARGE SCALE GENOMIC DNA]</scope>
</reference>
<dbReference type="PANTHER" id="PTHR12352">
    <property type="entry name" value="SECRETED MODULAR CALCIUM-BINDING PROTEIN"/>
    <property type="match status" value="1"/>
</dbReference>
<gene>
    <name evidence="8" type="ORF">ODALV1_LOCUS13445</name>
</gene>
<dbReference type="Pfam" id="PF00086">
    <property type="entry name" value="Thyroglobulin_1"/>
    <property type="match status" value="2"/>
</dbReference>
<keyword evidence="2" id="KW-0964">Secreted</keyword>
<dbReference type="PROSITE" id="PS51162">
    <property type="entry name" value="THYROGLOBULIN_1_2"/>
    <property type="match status" value="2"/>
</dbReference>
<evidence type="ECO:0000259" key="7">
    <source>
        <dbReference type="PROSITE" id="PS51162"/>
    </source>
</evidence>
<dbReference type="PANTHER" id="PTHR12352:SF3">
    <property type="entry name" value="NIDOGEN-2"/>
    <property type="match status" value="1"/>
</dbReference>
<feature type="disulfide bond" evidence="5">
    <location>
        <begin position="235"/>
        <end position="242"/>
    </location>
</feature>
<sequence>MFRPTAVTLTFYLAAILVVNTSAQSFKCPDLLSKIPDRCDKLECRHEVDKNLCAKDTIYIPNFSLCECCPQCVRFLTPQDVRTACTNEESEVVWTPDPDCVDDSQCAVQVNKCLPGLICNDFNHTCELPPKDEIPEHESGECMFRKSLFRLELTHWDPDCEADGSFAPKQCKGTHYDGECFCVNRAGTRIFGREWRIQAENQTCACSRKVSELRARSLIATLHCAPDGNYEPLQCDTDSGICYCVDPDTGKMDGSSVPQYQWKNLPCFSVNLTNWEEDGKYLRKCESAFAGGRELQIFGKEHGTSVEMREFKCDYDGSYAPVQIASTNTQCVFKNGTRIKDYFKPNDKAMTCNCARDSEEYYPFHKRPLSLPCQMRTGNYDIAYDFGSHASCMDSDGFLYGDMVPSTYFCCLLKEGCAPVIEQSCYTNVTELGYKPCDYWRYRN</sequence>
<evidence type="ECO:0000256" key="3">
    <source>
        <dbReference type="ARBA" id="ARBA00022737"/>
    </source>
</evidence>
<evidence type="ECO:0000313" key="8">
    <source>
        <dbReference type="EMBL" id="CAL8109521.1"/>
    </source>
</evidence>
<dbReference type="InterPro" id="IPR000716">
    <property type="entry name" value="Thyroglobulin_1"/>
</dbReference>
<feature type="chain" id="PRO_5046766768" description="Thyroglobulin type-1 domain-containing protein" evidence="6">
    <location>
        <begin position="24"/>
        <end position="444"/>
    </location>
</feature>
<evidence type="ECO:0000256" key="5">
    <source>
        <dbReference type="PROSITE-ProRule" id="PRU00500"/>
    </source>
</evidence>
<keyword evidence="4 5" id="KW-1015">Disulfide bond</keyword>
<evidence type="ECO:0000313" key="9">
    <source>
        <dbReference type="Proteomes" id="UP001642540"/>
    </source>
</evidence>
<feature type="domain" description="Thyroglobulin type-1" evidence="7">
    <location>
        <begin position="206"/>
        <end position="267"/>
    </location>
</feature>
<dbReference type="Proteomes" id="UP001642540">
    <property type="component" value="Unassembled WGS sequence"/>
</dbReference>
<evidence type="ECO:0000256" key="2">
    <source>
        <dbReference type="ARBA" id="ARBA00022525"/>
    </source>
</evidence>
<dbReference type="InterPro" id="IPR036857">
    <property type="entry name" value="Thyroglobulin_1_sf"/>
</dbReference>
<dbReference type="EMBL" id="CAXLJM020000041">
    <property type="protein sequence ID" value="CAL8109521.1"/>
    <property type="molecule type" value="Genomic_DNA"/>
</dbReference>
<evidence type="ECO:0000256" key="1">
    <source>
        <dbReference type="ARBA" id="ARBA00004613"/>
    </source>
</evidence>
<keyword evidence="9" id="KW-1185">Reference proteome</keyword>
<dbReference type="CDD" id="cd00191">
    <property type="entry name" value="TY"/>
    <property type="match status" value="2"/>
</dbReference>
<dbReference type="SMART" id="SM00211">
    <property type="entry name" value="TY"/>
    <property type="match status" value="2"/>
</dbReference>
<dbReference type="InterPro" id="IPR051950">
    <property type="entry name" value="Dev_reg/Prot_inhib"/>
</dbReference>
<name>A0ABP1QNF5_9HEXA</name>
<dbReference type="SUPFAM" id="SSF57610">
    <property type="entry name" value="Thyroglobulin type-1 domain"/>
    <property type="match status" value="3"/>
</dbReference>
<dbReference type="Gene3D" id="4.10.800.10">
    <property type="entry name" value="Thyroglobulin type-1"/>
    <property type="match status" value="2"/>
</dbReference>
<organism evidence="8 9">
    <name type="scientific">Orchesella dallaii</name>
    <dbReference type="NCBI Taxonomy" id="48710"/>
    <lineage>
        <taxon>Eukaryota</taxon>
        <taxon>Metazoa</taxon>
        <taxon>Ecdysozoa</taxon>
        <taxon>Arthropoda</taxon>
        <taxon>Hexapoda</taxon>
        <taxon>Collembola</taxon>
        <taxon>Entomobryomorpha</taxon>
        <taxon>Entomobryoidea</taxon>
        <taxon>Orchesellidae</taxon>
        <taxon>Orchesellinae</taxon>
        <taxon>Orchesella</taxon>
    </lineage>
</organism>
<protein>
    <recommendedName>
        <fullName evidence="7">Thyroglobulin type-1 domain-containing protein</fullName>
    </recommendedName>
</protein>
<comment type="caution">
    <text evidence="8">The sequence shown here is derived from an EMBL/GenBank/DDBJ whole genome shotgun (WGS) entry which is preliminary data.</text>
</comment>
<evidence type="ECO:0000256" key="4">
    <source>
        <dbReference type="ARBA" id="ARBA00023157"/>
    </source>
</evidence>
<comment type="subcellular location">
    <subcellularLocation>
        <location evidence="1">Secreted</location>
    </subcellularLocation>
</comment>
<evidence type="ECO:0000256" key="6">
    <source>
        <dbReference type="SAM" id="SignalP"/>
    </source>
</evidence>
<feature type="domain" description="Thyroglobulin type-1" evidence="7">
    <location>
        <begin position="139"/>
        <end position="204"/>
    </location>
</feature>
<feature type="signal peptide" evidence="6">
    <location>
        <begin position="1"/>
        <end position="23"/>
    </location>
</feature>
<proteinExistence type="predicted"/>
<keyword evidence="3" id="KW-0677">Repeat</keyword>
<comment type="caution">
    <text evidence="5">Lacks conserved residue(s) required for the propagation of feature annotation.</text>
</comment>
<accession>A0ABP1QNF5</accession>